<dbReference type="CDD" id="cd18809">
    <property type="entry name" value="SF1_C_RecD"/>
    <property type="match status" value="1"/>
</dbReference>
<dbReference type="GO" id="GO:0003678">
    <property type="term" value="F:DNA helicase activity"/>
    <property type="evidence" value="ECO:0007669"/>
    <property type="project" value="InterPro"/>
</dbReference>
<comment type="caution">
    <text evidence="2">The sequence shown here is derived from an EMBL/GenBank/DDBJ whole genome shotgun (WGS) entry which is preliminary data.</text>
</comment>
<feature type="domain" description="DNA helicase Pif1-like DEAD-box helicase" evidence="1">
    <location>
        <begin position="22"/>
        <end position="194"/>
    </location>
</feature>
<dbReference type="Gene3D" id="2.30.30.940">
    <property type="match status" value="1"/>
</dbReference>
<name>A0A953LAV3_9BACT</name>
<sequence>MDKNQRILKLDDQFNATMNELESSTDHYFITGRAGTGKSTLLKLWRRSSLKKMVVLAPTGIAALHVEGQTIHSFFRFPPRMMNPGDFKKLKNRKLIKALDVIIIDEVSMVRADMLDNIDQALRLNRANNEAFGGIQMVFFGDLFQLPPIVAKSAEREYMEYHYDTPYFFSAHVWQNDVDIRGIELTKVYRQEEHHFLRLLEEIRYNNADWETLEAINERYQPHQPIPDHSVTICTRRYLARSINLKKLHELPGSPKIFQAKVTGNFSRSTSPAPPELMLKEGAQVMFVKNDPLKKYVNGTLGKVTSISDKSIYVQVFNENQSTVEVEKNSWDNIKYTINQDGQIKSEVTGSFEQYPLNLAWAMTIHKSQGMTFEEVVIDMGSGAFDFGQAYVALSRCTRLAGVYLKRPLKPDDIQTDDQIVQYYRKMF</sequence>
<evidence type="ECO:0000313" key="3">
    <source>
        <dbReference type="Proteomes" id="UP000753961"/>
    </source>
</evidence>
<evidence type="ECO:0000313" key="2">
    <source>
        <dbReference type="EMBL" id="MBY5959068.1"/>
    </source>
</evidence>
<dbReference type="InterPro" id="IPR027417">
    <property type="entry name" value="P-loop_NTPase"/>
</dbReference>
<accession>A0A953LAV3</accession>
<dbReference type="InterPro" id="IPR010285">
    <property type="entry name" value="DNA_helicase_pif1-like_DEAD"/>
</dbReference>
<dbReference type="Gene3D" id="3.40.50.300">
    <property type="entry name" value="P-loop containing nucleotide triphosphate hydrolases"/>
    <property type="match status" value="1"/>
</dbReference>
<dbReference type="FunFam" id="3.40.50.300:FF:001498">
    <property type="entry name" value="ATP-dependent DNA helicase"/>
    <property type="match status" value="1"/>
</dbReference>
<dbReference type="GO" id="GO:0006281">
    <property type="term" value="P:DNA repair"/>
    <property type="evidence" value="ECO:0007669"/>
    <property type="project" value="InterPro"/>
</dbReference>
<dbReference type="PANTHER" id="PTHR47642">
    <property type="entry name" value="ATP-DEPENDENT DNA HELICASE"/>
    <property type="match status" value="1"/>
</dbReference>
<organism evidence="2 3">
    <name type="scientific">Membranihabitans marinus</name>
    <dbReference type="NCBI Taxonomy" id="1227546"/>
    <lineage>
        <taxon>Bacteria</taxon>
        <taxon>Pseudomonadati</taxon>
        <taxon>Bacteroidota</taxon>
        <taxon>Saprospiria</taxon>
        <taxon>Saprospirales</taxon>
        <taxon>Saprospiraceae</taxon>
        <taxon>Membranihabitans</taxon>
    </lineage>
</organism>
<dbReference type="Pfam" id="PF05970">
    <property type="entry name" value="PIF1"/>
    <property type="match status" value="1"/>
</dbReference>
<dbReference type="EMBL" id="JAHVHU010000011">
    <property type="protein sequence ID" value="MBY5959068.1"/>
    <property type="molecule type" value="Genomic_DNA"/>
</dbReference>
<dbReference type="GO" id="GO:0000723">
    <property type="term" value="P:telomere maintenance"/>
    <property type="evidence" value="ECO:0007669"/>
    <property type="project" value="InterPro"/>
</dbReference>
<dbReference type="Proteomes" id="UP000753961">
    <property type="component" value="Unassembled WGS sequence"/>
</dbReference>
<protein>
    <submittedName>
        <fullName evidence="2">AAA family ATPase</fullName>
    </submittedName>
</protein>
<gene>
    <name evidence="2" type="ORF">KUV50_13030</name>
</gene>
<dbReference type="SUPFAM" id="SSF52540">
    <property type="entry name" value="P-loop containing nucleoside triphosphate hydrolases"/>
    <property type="match status" value="2"/>
</dbReference>
<proteinExistence type="predicted"/>
<dbReference type="AlphaFoldDB" id="A0A953LAV3"/>
<evidence type="ECO:0000259" key="1">
    <source>
        <dbReference type="Pfam" id="PF05970"/>
    </source>
</evidence>
<reference evidence="2" key="1">
    <citation type="submission" date="2021-06" db="EMBL/GenBank/DDBJ databases">
        <title>44 bacteria genomes isolated from Dapeng, Shenzhen.</title>
        <authorList>
            <person name="Zheng W."/>
            <person name="Yu S."/>
            <person name="Huang Y."/>
        </authorList>
    </citation>
    <scope>NUCLEOTIDE SEQUENCE</scope>
    <source>
        <strain evidence="2">DP5N28-2</strain>
    </source>
</reference>
<dbReference type="RefSeq" id="WP_222580601.1">
    <property type="nucleotide sequence ID" value="NZ_JAHVHU010000011.1"/>
</dbReference>
<keyword evidence="3" id="KW-1185">Reference proteome</keyword>
<dbReference type="InterPro" id="IPR051055">
    <property type="entry name" value="PIF1_helicase"/>
</dbReference>